<keyword evidence="1" id="KW-0812">Transmembrane</keyword>
<evidence type="ECO:0008006" key="4">
    <source>
        <dbReference type="Google" id="ProtNLM"/>
    </source>
</evidence>
<evidence type="ECO:0000256" key="1">
    <source>
        <dbReference type="SAM" id="Phobius"/>
    </source>
</evidence>
<dbReference type="EMBL" id="AOHZ01000082">
    <property type="protein sequence ID" value="ELY51185.1"/>
    <property type="molecule type" value="Genomic_DNA"/>
</dbReference>
<name>L9WNV5_9EURY</name>
<dbReference type="PATRIC" id="fig|1227499.3.peg.3654"/>
<dbReference type="Proteomes" id="UP000011602">
    <property type="component" value="Unassembled WGS sequence"/>
</dbReference>
<keyword evidence="3" id="KW-1185">Reference proteome</keyword>
<evidence type="ECO:0000313" key="2">
    <source>
        <dbReference type="EMBL" id="ELY51185.1"/>
    </source>
</evidence>
<reference evidence="2 3" key="1">
    <citation type="journal article" date="2014" name="PLoS Genet.">
        <title>Phylogenetically driven sequencing of extremely halophilic archaea reveals strategies for static and dynamic osmo-response.</title>
        <authorList>
            <person name="Becker E.A."/>
            <person name="Seitzer P.M."/>
            <person name="Tritt A."/>
            <person name="Larsen D."/>
            <person name="Krusor M."/>
            <person name="Yao A.I."/>
            <person name="Wu D."/>
            <person name="Madern D."/>
            <person name="Eisen J.A."/>
            <person name="Darling A.E."/>
            <person name="Facciotti M.T."/>
        </authorList>
    </citation>
    <scope>NUCLEOTIDE SEQUENCE [LARGE SCALE GENOMIC DNA]</scope>
    <source>
        <strain evidence="2 3">JCM 12255</strain>
    </source>
</reference>
<accession>L9WNV5</accession>
<feature type="transmembrane region" description="Helical" evidence="1">
    <location>
        <begin position="236"/>
        <end position="252"/>
    </location>
</feature>
<feature type="transmembrane region" description="Helical" evidence="1">
    <location>
        <begin position="207"/>
        <end position="224"/>
    </location>
</feature>
<dbReference type="OrthoDB" id="306050at2157"/>
<organism evidence="2 3">
    <name type="scientific">Natronolimnohabitans innermongolicus JCM 12255</name>
    <dbReference type="NCBI Taxonomy" id="1227499"/>
    <lineage>
        <taxon>Archaea</taxon>
        <taxon>Methanobacteriati</taxon>
        <taxon>Methanobacteriota</taxon>
        <taxon>Stenosarchaea group</taxon>
        <taxon>Halobacteria</taxon>
        <taxon>Halobacteriales</taxon>
        <taxon>Natrialbaceae</taxon>
        <taxon>Natronolimnohabitans</taxon>
    </lineage>
</organism>
<gene>
    <name evidence="2" type="ORF">C493_17776</name>
</gene>
<evidence type="ECO:0000313" key="3">
    <source>
        <dbReference type="Proteomes" id="UP000011602"/>
    </source>
</evidence>
<keyword evidence="1" id="KW-1133">Transmembrane helix</keyword>
<keyword evidence="1" id="KW-0472">Membrane</keyword>
<dbReference type="STRING" id="1227499.C493_17776"/>
<feature type="transmembrane region" description="Helical" evidence="1">
    <location>
        <begin position="42"/>
        <end position="62"/>
    </location>
</feature>
<dbReference type="RefSeq" id="WP_007260815.1">
    <property type="nucleotide sequence ID" value="NZ_AOHZ01000082.1"/>
</dbReference>
<dbReference type="AlphaFoldDB" id="L9WNV5"/>
<feature type="transmembrane region" description="Helical" evidence="1">
    <location>
        <begin position="182"/>
        <end position="201"/>
    </location>
</feature>
<feature type="transmembrane region" description="Helical" evidence="1">
    <location>
        <begin position="82"/>
        <end position="100"/>
    </location>
</feature>
<feature type="transmembrane region" description="Helical" evidence="1">
    <location>
        <begin position="124"/>
        <end position="146"/>
    </location>
</feature>
<sequence length="253" mass="27028">MWVALTQPFDGGAVATALLVCVVALVHLLPETLPISSGVSRRSLLSLAGGISTVYAFLHLFPELETRRGALETTEPALGSTLVQHGYALVFLGLALFYGLERVATISRSHEFDHELGSLADEPVFWIHVSSFAVYNAFIGYVLVAGETGTESTALFAVAMAFHLLGNDEAMSQHHRESYQRLGRWVLAAAVFVGAAVGVVYALSDVAFTALLGLLTGGVVFNAIKDELPRTEKSRFWAFAAGSGVYAVVLLAL</sequence>
<protein>
    <recommendedName>
        <fullName evidence="4">Zinc/iron permease</fullName>
    </recommendedName>
</protein>
<feature type="transmembrane region" description="Helical" evidence="1">
    <location>
        <begin position="12"/>
        <end position="30"/>
    </location>
</feature>
<comment type="caution">
    <text evidence="2">The sequence shown here is derived from an EMBL/GenBank/DDBJ whole genome shotgun (WGS) entry which is preliminary data.</text>
</comment>
<proteinExistence type="predicted"/>
<dbReference type="eggNOG" id="arCOG10317">
    <property type="taxonomic scope" value="Archaea"/>
</dbReference>